<dbReference type="GO" id="GO:0016829">
    <property type="term" value="F:lyase activity"/>
    <property type="evidence" value="ECO:0007669"/>
    <property type="project" value="UniProtKB-KW"/>
</dbReference>
<proteinExistence type="predicted"/>
<dbReference type="Gene3D" id="3.20.20.60">
    <property type="entry name" value="Phosphoenolpyruvate-binding domains"/>
    <property type="match status" value="1"/>
</dbReference>
<accession>A0ABP8GU86</accession>
<dbReference type="PANTHER" id="PTHR42905">
    <property type="entry name" value="PHOSPHOENOLPYRUVATE CARBOXYLASE"/>
    <property type="match status" value="1"/>
</dbReference>
<dbReference type="Pfam" id="PF13714">
    <property type="entry name" value="PEP_mutase"/>
    <property type="match status" value="1"/>
</dbReference>
<dbReference type="InterPro" id="IPR015813">
    <property type="entry name" value="Pyrv/PenolPyrv_kinase-like_dom"/>
</dbReference>
<evidence type="ECO:0000313" key="1">
    <source>
        <dbReference type="EMBL" id="GAA4330067.1"/>
    </source>
</evidence>
<dbReference type="Proteomes" id="UP001501671">
    <property type="component" value="Unassembled WGS sequence"/>
</dbReference>
<dbReference type="InterPro" id="IPR040442">
    <property type="entry name" value="Pyrv_kinase-like_dom_sf"/>
</dbReference>
<dbReference type="InterPro" id="IPR039556">
    <property type="entry name" value="ICL/PEPM"/>
</dbReference>
<protein>
    <submittedName>
        <fullName evidence="1">Isocitrate lyase/PEP mutase family protein</fullName>
    </submittedName>
</protein>
<keyword evidence="2" id="KW-1185">Reference proteome</keyword>
<organism evidence="1 2">
    <name type="scientific">Pigmentiphaga soli</name>
    <dbReference type="NCBI Taxonomy" id="1007095"/>
    <lineage>
        <taxon>Bacteria</taxon>
        <taxon>Pseudomonadati</taxon>
        <taxon>Pseudomonadota</taxon>
        <taxon>Betaproteobacteria</taxon>
        <taxon>Burkholderiales</taxon>
        <taxon>Alcaligenaceae</taxon>
        <taxon>Pigmentiphaga</taxon>
    </lineage>
</organism>
<reference evidence="2" key="1">
    <citation type="journal article" date="2019" name="Int. J. Syst. Evol. Microbiol.">
        <title>The Global Catalogue of Microorganisms (GCM) 10K type strain sequencing project: providing services to taxonomists for standard genome sequencing and annotation.</title>
        <authorList>
            <consortium name="The Broad Institute Genomics Platform"/>
            <consortium name="The Broad Institute Genome Sequencing Center for Infectious Disease"/>
            <person name="Wu L."/>
            <person name="Ma J."/>
        </authorList>
    </citation>
    <scope>NUCLEOTIDE SEQUENCE [LARGE SCALE GENOMIC DNA]</scope>
    <source>
        <strain evidence="2">JCM 17666</strain>
    </source>
</reference>
<dbReference type="CDD" id="cd00377">
    <property type="entry name" value="ICL_PEPM"/>
    <property type="match status" value="1"/>
</dbReference>
<gene>
    <name evidence="1" type="ORF">GCM10023144_17440</name>
</gene>
<dbReference type="SUPFAM" id="SSF51621">
    <property type="entry name" value="Phosphoenolpyruvate/pyruvate domain"/>
    <property type="match status" value="1"/>
</dbReference>
<comment type="caution">
    <text evidence="1">The sequence shown here is derived from an EMBL/GenBank/DDBJ whole genome shotgun (WGS) entry which is preliminary data.</text>
</comment>
<name>A0ABP8GU86_9BURK</name>
<evidence type="ECO:0000313" key="2">
    <source>
        <dbReference type="Proteomes" id="UP001501671"/>
    </source>
</evidence>
<dbReference type="EMBL" id="BAABFO010000007">
    <property type="protein sequence ID" value="GAA4330067.1"/>
    <property type="molecule type" value="Genomic_DNA"/>
</dbReference>
<dbReference type="RefSeq" id="WP_345248399.1">
    <property type="nucleotide sequence ID" value="NZ_BAABFO010000007.1"/>
</dbReference>
<keyword evidence="1" id="KW-0456">Lyase</keyword>
<dbReference type="PANTHER" id="PTHR42905:SF5">
    <property type="entry name" value="CARBOXYVINYL-CARBOXYPHOSPHONATE PHOSPHORYLMUTASE, CHLOROPLASTIC"/>
    <property type="match status" value="1"/>
</dbReference>
<sequence length="292" mass="31709">MSLKQKLPAGGQRRLLQAPGVYDGLSARVAAQYPFEALYVTGYGVSASLGLPDAGLATYTEMVQRIQVISDVCDIPLVCDADTGYGGVANVRRTVQGYERAGAAAIQIEDQDSPKKCGHTDGRRVVPIKEMEIRIRVALDARRSDETLIIARTDARSDRGLDEAIERANRYREAGADLLFVESPESEAELAAIGRQVRGPLVANMVVQGKTPLVPASRLEAMGFALAIYPSISFRTVAGALDKAYRFLHQDPEGVAFPVDFFGQDAPPGAMHRLMGFPQVWELERRFAQGGT</sequence>